<keyword evidence="5" id="KW-0732">Signal</keyword>
<dbReference type="AlphaFoldDB" id="F0XM25"/>
<evidence type="ECO:0000313" key="8">
    <source>
        <dbReference type="Proteomes" id="UP000007796"/>
    </source>
</evidence>
<accession>F0XM25</accession>
<evidence type="ECO:0000256" key="4">
    <source>
        <dbReference type="ARBA" id="ARBA00023002"/>
    </source>
</evidence>
<dbReference type="eggNOG" id="ENOG502SJ3M">
    <property type="taxonomic scope" value="Eukaryota"/>
</dbReference>
<dbReference type="EMBL" id="GL629794">
    <property type="protein sequence ID" value="EFX01497.1"/>
    <property type="molecule type" value="Genomic_DNA"/>
</dbReference>
<dbReference type="RefSeq" id="XP_014170979.1">
    <property type="nucleotide sequence ID" value="XM_014315504.1"/>
</dbReference>
<dbReference type="InterPro" id="IPR016169">
    <property type="entry name" value="FAD-bd_PCMH_sub2"/>
</dbReference>
<name>F0XM25_GROCL</name>
<feature type="domain" description="Berberine/berberine-like" evidence="6">
    <location>
        <begin position="312"/>
        <end position="352"/>
    </location>
</feature>
<keyword evidence="8" id="KW-1185">Reference proteome</keyword>
<keyword evidence="3" id="KW-0274">FAD</keyword>
<dbReference type="PANTHER" id="PTHR42973">
    <property type="entry name" value="BINDING OXIDOREDUCTASE, PUTATIVE (AFU_ORTHOLOGUE AFUA_1G17690)-RELATED"/>
    <property type="match status" value="1"/>
</dbReference>
<feature type="signal peptide" evidence="5">
    <location>
        <begin position="1"/>
        <end position="22"/>
    </location>
</feature>
<evidence type="ECO:0000256" key="1">
    <source>
        <dbReference type="ARBA" id="ARBA00001974"/>
    </source>
</evidence>
<protein>
    <submittedName>
        <fullName evidence="7">FAD-binding domain containing protein</fullName>
    </submittedName>
</protein>
<dbReference type="GO" id="GO:0016491">
    <property type="term" value="F:oxidoreductase activity"/>
    <property type="evidence" value="ECO:0007669"/>
    <property type="project" value="UniProtKB-KW"/>
</dbReference>
<proteinExistence type="predicted"/>
<sequence>MGRSFFPLSVVVAVLSVSVALAKRTCSLHAQLAAVLSPEAELFVPSDSDYGNASIRWSNFDEPTFQAYPRLPCGHGWTSKLRGVQGGIGISTVKLNATEISEDGKTARLGGGIKSGAALKGAGQNFGIVTELTYKIYDAPAEDSWIVKTFIYSPDKIADFYTQMNDFTGNGTDWEAQPAGLLLASLYIMETSVNPDAPVLVLLMVYDGTEEGLESMAARFHAVGPVYNFTETVSYSETSPPRVRLSPIGTRALLCKLQNVLSDIVREAVPNTVSRLFSGIYWDAEHDAATKQAGEKVRSLLYNGTGSSDLNVYVGYANGDETAQQLFGSDRSKLEKLVQLKKRYDPLERFRFYAPLTQ</sequence>
<dbReference type="GeneID" id="25979872"/>
<dbReference type="PANTHER" id="PTHR42973:SF9">
    <property type="entry name" value="FAD-BINDING PCMH-TYPE DOMAIN-CONTAINING PROTEIN-RELATED"/>
    <property type="match status" value="1"/>
</dbReference>
<keyword evidence="4" id="KW-0560">Oxidoreductase</keyword>
<evidence type="ECO:0000259" key="6">
    <source>
        <dbReference type="Pfam" id="PF08031"/>
    </source>
</evidence>
<dbReference type="Gene3D" id="3.30.465.10">
    <property type="match status" value="1"/>
</dbReference>
<dbReference type="Pfam" id="PF08031">
    <property type="entry name" value="BBE"/>
    <property type="match status" value="1"/>
</dbReference>
<dbReference type="InterPro" id="IPR050416">
    <property type="entry name" value="FAD-linked_Oxidoreductase"/>
</dbReference>
<feature type="chain" id="PRO_5003264028" evidence="5">
    <location>
        <begin position="23"/>
        <end position="358"/>
    </location>
</feature>
<gene>
    <name evidence="7" type="ORF">CMQ_6439</name>
</gene>
<evidence type="ECO:0000256" key="2">
    <source>
        <dbReference type="ARBA" id="ARBA00022630"/>
    </source>
</evidence>
<dbReference type="STRING" id="655863.F0XM25"/>
<evidence type="ECO:0000313" key="7">
    <source>
        <dbReference type="EMBL" id="EFX01497.1"/>
    </source>
</evidence>
<dbReference type="HOGENOM" id="CLU_018354_0_1_1"/>
<keyword evidence="2" id="KW-0285">Flavoprotein</keyword>
<evidence type="ECO:0000256" key="5">
    <source>
        <dbReference type="SAM" id="SignalP"/>
    </source>
</evidence>
<evidence type="ECO:0000256" key="3">
    <source>
        <dbReference type="ARBA" id="ARBA00022827"/>
    </source>
</evidence>
<dbReference type="InParanoid" id="F0XM25"/>
<organism evidence="8">
    <name type="scientific">Grosmannia clavigera (strain kw1407 / UAMH 11150)</name>
    <name type="common">Blue stain fungus</name>
    <name type="synonym">Graphiocladiella clavigera</name>
    <dbReference type="NCBI Taxonomy" id="655863"/>
    <lineage>
        <taxon>Eukaryota</taxon>
        <taxon>Fungi</taxon>
        <taxon>Dikarya</taxon>
        <taxon>Ascomycota</taxon>
        <taxon>Pezizomycotina</taxon>
        <taxon>Sordariomycetes</taxon>
        <taxon>Sordariomycetidae</taxon>
        <taxon>Ophiostomatales</taxon>
        <taxon>Ophiostomataceae</taxon>
        <taxon>Leptographium</taxon>
    </lineage>
</organism>
<comment type="cofactor">
    <cofactor evidence="1">
        <name>FAD</name>
        <dbReference type="ChEBI" id="CHEBI:57692"/>
    </cofactor>
</comment>
<dbReference type="Proteomes" id="UP000007796">
    <property type="component" value="Unassembled WGS sequence"/>
</dbReference>
<dbReference type="InterPro" id="IPR012951">
    <property type="entry name" value="BBE"/>
</dbReference>
<reference evidence="7 8" key="1">
    <citation type="journal article" date="2011" name="Proc. Natl. Acad. Sci. U.S.A.">
        <title>Genome and transcriptome analyses of the mountain pine beetle-fungal symbiont Grosmannia clavigera, a lodgepole pine pathogen.</title>
        <authorList>
            <person name="DiGuistini S."/>
            <person name="Wang Y."/>
            <person name="Liao N.Y."/>
            <person name="Taylor G."/>
            <person name="Tanguay P."/>
            <person name="Feau N."/>
            <person name="Henrissat B."/>
            <person name="Chan S.K."/>
            <person name="Hesse-Orce U."/>
            <person name="Alamouti S.M."/>
            <person name="Tsui C.K.M."/>
            <person name="Docking R.T."/>
            <person name="Levasseur A."/>
            <person name="Haridas S."/>
            <person name="Robertson G."/>
            <person name="Birol I."/>
            <person name="Holt R.A."/>
            <person name="Marra M.A."/>
            <person name="Hamelin R.C."/>
            <person name="Hirst M."/>
            <person name="Jones S.J.M."/>
            <person name="Bohlmann J."/>
            <person name="Breuil C."/>
        </authorList>
    </citation>
    <scope>NUCLEOTIDE SEQUENCE [LARGE SCALE GENOMIC DNA]</scope>
    <source>
        <strain evidence="8">kw1407 / UAMH 11150</strain>
    </source>
</reference>
<dbReference type="OrthoDB" id="9996127at2759"/>
<dbReference type="GO" id="GO:0050660">
    <property type="term" value="F:flavin adenine dinucleotide binding"/>
    <property type="evidence" value="ECO:0007669"/>
    <property type="project" value="InterPro"/>
</dbReference>
<dbReference type="Gene3D" id="3.40.462.20">
    <property type="match status" value="1"/>
</dbReference>